<feature type="compositionally biased region" description="Basic residues" evidence="1">
    <location>
        <begin position="366"/>
        <end position="378"/>
    </location>
</feature>
<feature type="region of interest" description="Disordered" evidence="1">
    <location>
        <begin position="328"/>
        <end position="462"/>
    </location>
</feature>
<feature type="compositionally biased region" description="Basic residues" evidence="1">
    <location>
        <begin position="345"/>
        <end position="355"/>
    </location>
</feature>
<evidence type="ECO:0000256" key="1">
    <source>
        <dbReference type="SAM" id="MobiDB-lite"/>
    </source>
</evidence>
<comment type="caution">
    <text evidence="2">The sequence shown here is derived from an EMBL/GenBank/DDBJ whole genome shotgun (WGS) entry which is preliminary data.</text>
</comment>
<proteinExistence type="predicted"/>
<feature type="compositionally biased region" description="Basic residues" evidence="1">
    <location>
        <begin position="80"/>
        <end position="89"/>
    </location>
</feature>
<accession>A0ABN9SJX6</accession>
<keyword evidence="3" id="KW-1185">Reference proteome</keyword>
<feature type="region of interest" description="Disordered" evidence="1">
    <location>
        <begin position="1"/>
        <end position="24"/>
    </location>
</feature>
<dbReference type="EMBL" id="CAUYUJ010011547">
    <property type="protein sequence ID" value="CAK0832056.1"/>
    <property type="molecule type" value="Genomic_DNA"/>
</dbReference>
<reference evidence="2" key="1">
    <citation type="submission" date="2023-10" db="EMBL/GenBank/DDBJ databases">
        <authorList>
            <person name="Chen Y."/>
            <person name="Shah S."/>
            <person name="Dougan E. K."/>
            <person name="Thang M."/>
            <person name="Chan C."/>
        </authorList>
    </citation>
    <scope>NUCLEOTIDE SEQUENCE [LARGE SCALE GENOMIC DNA]</scope>
</reference>
<feature type="compositionally biased region" description="Basic and acidic residues" evidence="1">
    <location>
        <begin position="90"/>
        <end position="112"/>
    </location>
</feature>
<feature type="region of interest" description="Disordered" evidence="1">
    <location>
        <begin position="62"/>
        <end position="176"/>
    </location>
</feature>
<feature type="compositionally biased region" description="Basic residues" evidence="1">
    <location>
        <begin position="142"/>
        <end position="156"/>
    </location>
</feature>
<name>A0ABN9SJX6_9DINO</name>
<evidence type="ECO:0000313" key="2">
    <source>
        <dbReference type="EMBL" id="CAK0832056.1"/>
    </source>
</evidence>
<evidence type="ECO:0000313" key="3">
    <source>
        <dbReference type="Proteomes" id="UP001189429"/>
    </source>
</evidence>
<dbReference type="Proteomes" id="UP001189429">
    <property type="component" value="Unassembled WGS sequence"/>
</dbReference>
<protein>
    <submittedName>
        <fullName evidence="2">Uncharacterized protein</fullName>
    </submittedName>
</protein>
<organism evidence="2 3">
    <name type="scientific">Prorocentrum cordatum</name>
    <dbReference type="NCBI Taxonomy" id="2364126"/>
    <lineage>
        <taxon>Eukaryota</taxon>
        <taxon>Sar</taxon>
        <taxon>Alveolata</taxon>
        <taxon>Dinophyceae</taxon>
        <taxon>Prorocentrales</taxon>
        <taxon>Prorocentraceae</taxon>
        <taxon>Prorocentrum</taxon>
    </lineage>
</organism>
<gene>
    <name evidence="2" type="ORF">PCOR1329_LOCUS30196</name>
</gene>
<sequence>MWSTENSRVSAGLRGHRWHSADPNANRTLFPISKRSAGSPAPAVSLGRRALACARGGGRALGARRLPEATRRGGRSAGAPRKRHVRCQRSGKEGERERGERNKNEKEKERERERKRKRERERECERRLSPQLTTAPLAPQTARRHSRGLHVTRPGRRGSVQQGDAEASPGAGKARMAARWWHRTTVHAPVRREGPHQLAGTRQHWRWCPEHPRPSGESFEKTCPGATEKTPPCTICSLGSSACLNIIINFSEARADICAGPFPSLARGARLGSSADPRNLRGPPTMYAHAACPFFGHWQRTTTGQCCSRRAYRQEPVDELTQCRAAVDASQMGSAPPSPLQASCRRLRSPSRRPARGTTRPGPRPHWPRSTRGARARRAPCGGGRRAPPRRRAPPGRPQARGRANLATGAAGRPPPSWSGAREDVRLWRPGQAPPLARARAAEGTPRRTPPPPLGRGGPRTNGFCGTVRVVLAWPTHI</sequence>